<gene>
    <name evidence="1" type="ORF">DD776_08305</name>
</gene>
<organism evidence="1 2">
    <name type="scientific">Helicobacter pylori</name>
    <name type="common">Campylobacter pylori</name>
    <dbReference type="NCBI Taxonomy" id="210"/>
    <lineage>
        <taxon>Bacteria</taxon>
        <taxon>Pseudomonadati</taxon>
        <taxon>Campylobacterota</taxon>
        <taxon>Epsilonproteobacteria</taxon>
        <taxon>Campylobacterales</taxon>
        <taxon>Helicobacteraceae</taxon>
        <taxon>Helicobacter</taxon>
    </lineage>
</organism>
<dbReference type="EMBL" id="QEHH01000039">
    <property type="protein sequence ID" value="RKV57260.1"/>
    <property type="molecule type" value="Genomic_DNA"/>
</dbReference>
<protein>
    <submittedName>
        <fullName evidence="1">Fic family protein</fullName>
    </submittedName>
</protein>
<reference evidence="1 2" key="1">
    <citation type="submission" date="2018-04" db="EMBL/GenBank/DDBJ databases">
        <title>Complete genome sequences of Helicobacter pylori.</title>
        <authorList>
            <person name="Palau M."/>
            <person name="Minana-Galbis D."/>
        </authorList>
    </citation>
    <scope>NUCLEOTIDE SEQUENCE [LARGE SCALE GENOMIC DNA]</scope>
    <source>
        <strain evidence="1 2">B126</strain>
    </source>
</reference>
<evidence type="ECO:0000313" key="1">
    <source>
        <dbReference type="EMBL" id="RKV57260.1"/>
    </source>
</evidence>
<accession>A0A496J5E5</accession>
<name>A0A496J5E5_HELPX</name>
<dbReference type="Proteomes" id="UP000279456">
    <property type="component" value="Unassembled WGS sequence"/>
</dbReference>
<evidence type="ECO:0000313" key="2">
    <source>
        <dbReference type="Proteomes" id="UP000279456"/>
    </source>
</evidence>
<proteinExistence type="predicted"/>
<sequence>IIENEHKAFYYRGIKEYDNTKGYLKDTILQSQDNFNEMVSYFFSK</sequence>
<feature type="non-terminal residue" evidence="1">
    <location>
        <position position="1"/>
    </location>
</feature>
<comment type="caution">
    <text evidence="1">The sequence shown here is derived from an EMBL/GenBank/DDBJ whole genome shotgun (WGS) entry which is preliminary data.</text>
</comment>
<dbReference type="AlphaFoldDB" id="A0A496J5E5"/>